<dbReference type="GO" id="GO:0005789">
    <property type="term" value="C:endoplasmic reticulum membrane"/>
    <property type="evidence" value="ECO:0007669"/>
    <property type="project" value="TreeGrafter"/>
</dbReference>
<feature type="binding site" evidence="8">
    <location>
        <position position="231"/>
    </location>
    <ligand>
        <name>Zn(2+)</name>
        <dbReference type="ChEBI" id="CHEBI:29105"/>
        <note>catalytic</note>
    </ligand>
</feature>
<dbReference type="GO" id="GO:0046513">
    <property type="term" value="P:ceramide biosynthetic process"/>
    <property type="evidence" value="ECO:0007669"/>
    <property type="project" value="TreeGrafter"/>
</dbReference>
<dbReference type="InterPro" id="IPR008901">
    <property type="entry name" value="ACER"/>
</dbReference>
<evidence type="ECO:0000313" key="10">
    <source>
        <dbReference type="EMBL" id="KAH8992341.1"/>
    </source>
</evidence>
<feature type="binding site" evidence="7">
    <location>
        <position position="16"/>
    </location>
    <ligand>
        <name>Ca(2+)</name>
        <dbReference type="ChEBI" id="CHEBI:29108"/>
    </ligand>
</feature>
<feature type="binding site" evidence="7">
    <location>
        <position position="19"/>
    </location>
    <ligand>
        <name>Ca(2+)</name>
        <dbReference type="ChEBI" id="CHEBI:29108"/>
    </ligand>
</feature>
<feature type="binding site" evidence="8">
    <location>
        <position position="227"/>
    </location>
    <ligand>
        <name>Zn(2+)</name>
        <dbReference type="ChEBI" id="CHEBI:29105"/>
        <note>catalytic</note>
    </ligand>
</feature>
<evidence type="ECO:0000256" key="4">
    <source>
        <dbReference type="ARBA" id="ARBA00022801"/>
    </source>
</evidence>
<evidence type="ECO:0000256" key="6">
    <source>
        <dbReference type="ARBA" id="ARBA00023136"/>
    </source>
</evidence>
<keyword evidence="11" id="KW-1185">Reference proteome</keyword>
<comment type="subcellular location">
    <subcellularLocation>
        <location evidence="1">Membrane</location>
        <topology evidence="1">Multi-pass membrane protein</topology>
    </subcellularLocation>
</comment>
<dbReference type="GO" id="GO:0016811">
    <property type="term" value="F:hydrolase activity, acting on carbon-nitrogen (but not peptide) bonds, in linear amides"/>
    <property type="evidence" value="ECO:0007669"/>
    <property type="project" value="InterPro"/>
</dbReference>
<feature type="binding site" evidence="7">
    <location>
        <position position="21"/>
    </location>
    <ligand>
        <name>Ca(2+)</name>
        <dbReference type="ChEBI" id="CHEBI:29108"/>
    </ligand>
</feature>
<dbReference type="Pfam" id="PF05875">
    <property type="entry name" value="Ceramidase"/>
    <property type="match status" value="1"/>
</dbReference>
<keyword evidence="6 9" id="KW-0472">Membrane</keyword>
<dbReference type="Proteomes" id="UP001201163">
    <property type="component" value="Unassembled WGS sequence"/>
</dbReference>
<keyword evidence="8" id="KW-0862">Zinc</keyword>
<name>A0AAD4LKY7_9AGAM</name>
<feature type="transmembrane region" description="Helical" evidence="9">
    <location>
        <begin position="228"/>
        <end position="252"/>
    </location>
</feature>
<keyword evidence="3 9" id="KW-0812">Transmembrane</keyword>
<feature type="binding site" evidence="8">
    <location>
        <position position="78"/>
    </location>
    <ligand>
        <name>Zn(2+)</name>
        <dbReference type="ChEBI" id="CHEBI:29105"/>
        <note>catalytic</note>
    </ligand>
</feature>
<feature type="transmembrane region" description="Helical" evidence="9">
    <location>
        <begin position="60"/>
        <end position="81"/>
    </location>
</feature>
<evidence type="ECO:0000256" key="7">
    <source>
        <dbReference type="PIRSR" id="PIRSR608901-1"/>
    </source>
</evidence>
<sequence length="283" mass="32008">MDTQSGHWGPVTATLDWCEANYQFSHYVAEISNTFSNLFFIGISLYGARLSTQECLPTRFLVGFAGSALIGLGSFFFHATLLYEAQLADELPMIYVASYLLAMLLESETGFGLRSTYSKILVAGVVVFDVLFTASYLVYRNPVYHQCVFASLMVATLLREVHLLTRSDASRTIPDKKKAVIITILRTGLFLFLFGFLVWNLDNIFCGSWTQVKRAVGWPIAFFMEGHAWWHIFTGLGTFYLNQGITCMALSVKDDHHKYYLSYQYGLPLVKRTSKPERAKGKE</sequence>
<protein>
    <submittedName>
        <fullName evidence="10">Ceramidase</fullName>
    </submittedName>
</protein>
<comment type="cofactor">
    <cofactor evidence="8">
        <name>Zn(2+)</name>
        <dbReference type="ChEBI" id="CHEBI:29105"/>
    </cofactor>
</comment>
<evidence type="ECO:0000256" key="1">
    <source>
        <dbReference type="ARBA" id="ARBA00004141"/>
    </source>
</evidence>
<evidence type="ECO:0000256" key="5">
    <source>
        <dbReference type="ARBA" id="ARBA00022989"/>
    </source>
</evidence>
<feature type="transmembrane region" description="Helical" evidence="9">
    <location>
        <begin position="120"/>
        <end position="137"/>
    </location>
</feature>
<keyword evidence="7" id="KW-0106">Calcium</keyword>
<dbReference type="AlphaFoldDB" id="A0AAD4LKY7"/>
<comment type="similarity">
    <text evidence="2">Belongs to the alkaline ceramidase family.</text>
</comment>
<dbReference type="GO" id="GO:0046514">
    <property type="term" value="P:ceramide catabolic process"/>
    <property type="evidence" value="ECO:0007669"/>
    <property type="project" value="TreeGrafter"/>
</dbReference>
<feature type="binding site" evidence="7">
    <location>
        <position position="17"/>
    </location>
    <ligand>
        <name>Ca(2+)</name>
        <dbReference type="ChEBI" id="CHEBI:29108"/>
    </ligand>
</feature>
<dbReference type="PANTHER" id="PTHR46187:SF3">
    <property type="entry name" value="ALKALINE CERAMIDASE 3"/>
    <property type="match status" value="1"/>
</dbReference>
<organism evidence="10 11">
    <name type="scientific">Lactarius akahatsu</name>
    <dbReference type="NCBI Taxonomy" id="416441"/>
    <lineage>
        <taxon>Eukaryota</taxon>
        <taxon>Fungi</taxon>
        <taxon>Dikarya</taxon>
        <taxon>Basidiomycota</taxon>
        <taxon>Agaricomycotina</taxon>
        <taxon>Agaricomycetes</taxon>
        <taxon>Russulales</taxon>
        <taxon>Russulaceae</taxon>
        <taxon>Lactarius</taxon>
    </lineage>
</organism>
<evidence type="ECO:0000256" key="2">
    <source>
        <dbReference type="ARBA" id="ARBA00009780"/>
    </source>
</evidence>
<keyword evidence="7" id="KW-0479">Metal-binding</keyword>
<keyword evidence="4" id="KW-0378">Hydrolase</keyword>
<evidence type="ECO:0000256" key="3">
    <source>
        <dbReference type="ARBA" id="ARBA00022692"/>
    </source>
</evidence>
<comment type="caution">
    <text evidence="10">The sequence shown here is derived from an EMBL/GenBank/DDBJ whole genome shotgun (WGS) entry which is preliminary data.</text>
</comment>
<gene>
    <name evidence="10" type="ORF">EDB92DRAFT_1934725</name>
</gene>
<dbReference type="PANTHER" id="PTHR46187">
    <property type="entry name" value="ALKALINE CERAMIDASE 3"/>
    <property type="match status" value="1"/>
</dbReference>
<feature type="transmembrane region" description="Helical" evidence="9">
    <location>
        <begin position="179"/>
        <end position="199"/>
    </location>
</feature>
<evidence type="ECO:0000313" key="11">
    <source>
        <dbReference type="Proteomes" id="UP001201163"/>
    </source>
</evidence>
<accession>A0AAD4LKY7</accession>
<feature type="transmembrane region" description="Helical" evidence="9">
    <location>
        <begin position="31"/>
        <end position="48"/>
    </location>
</feature>
<evidence type="ECO:0000256" key="9">
    <source>
        <dbReference type="SAM" id="Phobius"/>
    </source>
</evidence>
<evidence type="ECO:0000256" key="8">
    <source>
        <dbReference type="PIRSR" id="PIRSR608901-2"/>
    </source>
</evidence>
<dbReference type="GO" id="GO:0046872">
    <property type="term" value="F:metal ion binding"/>
    <property type="evidence" value="ECO:0007669"/>
    <property type="project" value="UniProtKB-KW"/>
</dbReference>
<reference evidence="10" key="1">
    <citation type="submission" date="2022-01" db="EMBL/GenBank/DDBJ databases">
        <title>Comparative genomics reveals a dynamic genome evolution in the ectomycorrhizal milk-cap (Lactarius) mushrooms.</title>
        <authorList>
            <consortium name="DOE Joint Genome Institute"/>
            <person name="Lebreton A."/>
            <person name="Tang N."/>
            <person name="Kuo A."/>
            <person name="LaButti K."/>
            <person name="Drula E."/>
            <person name="Barry K."/>
            <person name="Clum A."/>
            <person name="Lipzen A."/>
            <person name="Mousain D."/>
            <person name="Ng V."/>
            <person name="Wang R."/>
            <person name="Wang X."/>
            <person name="Dai Y."/>
            <person name="Henrissat B."/>
            <person name="Grigoriev I.V."/>
            <person name="Guerin-Laguette A."/>
            <person name="Yu F."/>
            <person name="Martin F.M."/>
        </authorList>
    </citation>
    <scope>NUCLEOTIDE SEQUENCE</scope>
    <source>
        <strain evidence="10">QP</strain>
    </source>
</reference>
<feature type="binding site" evidence="7">
    <location>
        <position position="30"/>
    </location>
    <ligand>
        <name>Ca(2+)</name>
        <dbReference type="ChEBI" id="CHEBI:29108"/>
    </ligand>
</feature>
<keyword evidence="5 9" id="KW-1133">Transmembrane helix</keyword>
<proteinExistence type="inferred from homology"/>
<dbReference type="EMBL" id="JAKELL010000022">
    <property type="protein sequence ID" value="KAH8992341.1"/>
    <property type="molecule type" value="Genomic_DNA"/>
</dbReference>